<dbReference type="PANTHER" id="PTHR47327:SF1">
    <property type="entry name" value="RE15579P"/>
    <property type="match status" value="1"/>
</dbReference>
<dbReference type="InterPro" id="IPR052774">
    <property type="entry name" value="Celegans_DevNeuronal_Protein"/>
</dbReference>
<accession>A0ABM1BHN4</accession>
<keyword evidence="3" id="KW-1185">Reference proteome</keyword>
<dbReference type="PROSITE" id="PS51034">
    <property type="entry name" value="ZP_2"/>
    <property type="match status" value="1"/>
</dbReference>
<organism evidence="3 4">
    <name type="scientific">Limulus polyphemus</name>
    <name type="common">Atlantic horseshoe crab</name>
    <dbReference type="NCBI Taxonomy" id="6850"/>
    <lineage>
        <taxon>Eukaryota</taxon>
        <taxon>Metazoa</taxon>
        <taxon>Ecdysozoa</taxon>
        <taxon>Arthropoda</taxon>
        <taxon>Chelicerata</taxon>
        <taxon>Merostomata</taxon>
        <taxon>Xiphosura</taxon>
        <taxon>Limulidae</taxon>
        <taxon>Limulus</taxon>
    </lineage>
</organism>
<evidence type="ECO:0000259" key="1">
    <source>
        <dbReference type="PROSITE" id="PS50948"/>
    </source>
</evidence>
<dbReference type="InterPro" id="IPR003609">
    <property type="entry name" value="Pan_app"/>
</dbReference>
<feature type="non-terminal residue" evidence="4">
    <location>
        <position position="582"/>
    </location>
</feature>
<dbReference type="Pfam" id="PF00024">
    <property type="entry name" value="PAN_1"/>
    <property type="match status" value="2"/>
</dbReference>
<dbReference type="GeneID" id="106466448"/>
<feature type="domain" description="Apple" evidence="1">
    <location>
        <begin position="5"/>
        <end position="91"/>
    </location>
</feature>
<dbReference type="CDD" id="cd01099">
    <property type="entry name" value="PAN_AP_HGF"/>
    <property type="match status" value="2"/>
</dbReference>
<dbReference type="SMART" id="SM00473">
    <property type="entry name" value="PAN_AP"/>
    <property type="match status" value="3"/>
</dbReference>
<gene>
    <name evidence="4" type="primary">LOC106466448</name>
</gene>
<dbReference type="RefSeq" id="XP_013782184.1">
    <property type="nucleotide sequence ID" value="XM_013926730.1"/>
</dbReference>
<dbReference type="InterPro" id="IPR001507">
    <property type="entry name" value="ZP_dom"/>
</dbReference>
<dbReference type="SMART" id="SM00241">
    <property type="entry name" value="ZP"/>
    <property type="match status" value="1"/>
</dbReference>
<dbReference type="PROSITE" id="PS50948">
    <property type="entry name" value="PAN"/>
    <property type="match status" value="3"/>
</dbReference>
<feature type="domain" description="Apple" evidence="1">
    <location>
        <begin position="100"/>
        <end position="183"/>
    </location>
</feature>
<reference evidence="4" key="1">
    <citation type="submission" date="2025-08" db="UniProtKB">
        <authorList>
            <consortium name="RefSeq"/>
        </authorList>
    </citation>
    <scope>IDENTIFICATION</scope>
    <source>
        <tissue evidence="4">Muscle</tissue>
    </source>
</reference>
<evidence type="ECO:0000259" key="2">
    <source>
        <dbReference type="PROSITE" id="PS51034"/>
    </source>
</evidence>
<dbReference type="InterPro" id="IPR056953">
    <property type="entry name" value="CUT_N"/>
</dbReference>
<dbReference type="SUPFAM" id="SSF57414">
    <property type="entry name" value="Hairpin loop containing domain-like"/>
    <property type="match status" value="2"/>
</dbReference>
<feature type="domain" description="Apple" evidence="1">
    <location>
        <begin position="190"/>
        <end position="281"/>
    </location>
</feature>
<dbReference type="Gene3D" id="3.50.4.10">
    <property type="entry name" value="Hepatocyte Growth Factor"/>
    <property type="match status" value="3"/>
</dbReference>
<name>A0ABM1BHN4_LIMPO</name>
<evidence type="ECO:0000313" key="4">
    <source>
        <dbReference type="RefSeq" id="XP_013782184.1"/>
    </source>
</evidence>
<sequence length="582" mass="66319">MTTTVQGRVTFEKLTHMDYPGTTYFSIRNVSLYECQSWCRDEVNCVSAVFSFVVNPLVPVQDTTCSLQNMTTSTKPNVLPQRSVNTYFLTKVHISSERVCNRLWTFERIPNTFLRGLDNAIFYTSTKEICLAACLNEERFLCRSVEFDYVKLECHLSEYDRRSPGAFVVLVKRQTVDYFENTCLQPEDICRTGGRRYDFVHTDLTQSSVAHFVGLYYYSDKDIVVNTEEECLQMCTQENEFICRSFLYSPETRHVQPNCALYHVDYVMMPDGKKTFLNPSPIPLLDIGERTGIYLEAVCTISIQCTDTKMVVFVRTNKPFHGRIYALGRSETCQASVKNGNQFDLDVSLKGQDCNTESVGGVFTNTVVLQHHSIVMTKSDKVYNIRCTYETSSKNVSFGMMPVRDPDTAHVTGAPEAPLPSIHILAQSGREATTVRIGDQLNFRIEIPQNTPYGIFARSCLAMAKDGKSIFRIIDEDGCPVDRSIFPQFVQAEKGLESTYEAFRFTESYGVIFQCNVKYCIGKCEPVSCSENKEEYMSWGRRKRDLQPEKESKDMTLSHEIFVLDYGDETLTSLKDVSQGFN</sequence>
<dbReference type="Pfam" id="PF25057">
    <property type="entry name" value="CUT_N"/>
    <property type="match status" value="1"/>
</dbReference>
<dbReference type="PANTHER" id="PTHR47327">
    <property type="entry name" value="FI18240P1-RELATED"/>
    <property type="match status" value="1"/>
</dbReference>
<dbReference type="Pfam" id="PF14295">
    <property type="entry name" value="PAN_4"/>
    <property type="match status" value="1"/>
</dbReference>
<proteinExistence type="predicted"/>
<protein>
    <submittedName>
        <fullName evidence="4">Uncharacterized protein LOC106466448</fullName>
    </submittedName>
</protein>
<evidence type="ECO:0000313" key="3">
    <source>
        <dbReference type="Proteomes" id="UP000694941"/>
    </source>
</evidence>
<dbReference type="Proteomes" id="UP000694941">
    <property type="component" value="Unplaced"/>
</dbReference>
<feature type="domain" description="ZP" evidence="2">
    <location>
        <begin position="304"/>
        <end position="536"/>
    </location>
</feature>